<organism evidence="3 4">
    <name type="scientific">Trypanosoma rangeli</name>
    <dbReference type="NCBI Taxonomy" id="5698"/>
    <lineage>
        <taxon>Eukaryota</taxon>
        <taxon>Discoba</taxon>
        <taxon>Euglenozoa</taxon>
        <taxon>Kinetoplastea</taxon>
        <taxon>Metakinetoplastina</taxon>
        <taxon>Trypanosomatida</taxon>
        <taxon>Trypanosomatidae</taxon>
        <taxon>Trypanosoma</taxon>
        <taxon>Herpetosoma</taxon>
    </lineage>
</organism>
<dbReference type="PROSITE" id="PS51180">
    <property type="entry name" value="BRO1"/>
    <property type="match status" value="1"/>
</dbReference>
<proteinExistence type="inferred from homology"/>
<dbReference type="InterPro" id="IPR038499">
    <property type="entry name" value="BRO1_sf"/>
</dbReference>
<dbReference type="Pfam" id="PF03097">
    <property type="entry name" value="BRO1"/>
    <property type="match status" value="1"/>
</dbReference>
<dbReference type="AlphaFoldDB" id="A0A422P4K0"/>
<dbReference type="PANTHER" id="PTHR23032:SF13">
    <property type="entry name" value="BRO1 DOMAIN-CONTAINING PROTEIN BROX"/>
    <property type="match status" value="1"/>
</dbReference>
<evidence type="ECO:0000313" key="4">
    <source>
        <dbReference type="Proteomes" id="UP000283634"/>
    </source>
</evidence>
<protein>
    <submittedName>
        <fullName evidence="3">Putative replication factor A, 51kDa subunit</fullName>
    </submittedName>
</protein>
<reference evidence="3 4" key="1">
    <citation type="journal article" date="2018" name="BMC Genomics">
        <title>Genomic comparison of Trypanosoma conorhini and Trypanosoma rangeli to Trypanosoma cruzi strains of high and low virulence.</title>
        <authorList>
            <person name="Bradwell K.R."/>
            <person name="Koparde V.N."/>
            <person name="Matveyev A.V."/>
            <person name="Serrano M.G."/>
            <person name="Alves J.M."/>
            <person name="Parikh H."/>
            <person name="Huang B."/>
            <person name="Lee V."/>
            <person name="Espinosa-Alvarez O."/>
            <person name="Ortiz P.A."/>
            <person name="Costa-Martins A.G."/>
            <person name="Teixeira M.M."/>
            <person name="Buck G.A."/>
        </authorList>
    </citation>
    <scope>NUCLEOTIDE SEQUENCE [LARGE SCALE GENOMIC DNA]</scope>
    <source>
        <strain evidence="3 4">AM80</strain>
    </source>
</reference>
<evidence type="ECO:0000259" key="2">
    <source>
        <dbReference type="PROSITE" id="PS51180"/>
    </source>
</evidence>
<evidence type="ECO:0000313" key="3">
    <source>
        <dbReference type="EMBL" id="RNF12643.1"/>
    </source>
</evidence>
<dbReference type="PANTHER" id="PTHR23032">
    <property type="entry name" value="BRO1 DOMAIN-CONTAINING PROTEIN BROX"/>
    <property type="match status" value="1"/>
</dbReference>
<dbReference type="OMA" id="HQLFLMY"/>
<dbReference type="SMART" id="SM01041">
    <property type="entry name" value="BRO1"/>
    <property type="match status" value="1"/>
</dbReference>
<dbReference type="OrthoDB" id="2141925at2759"/>
<dbReference type="InterPro" id="IPR004328">
    <property type="entry name" value="BRO1_dom"/>
</dbReference>
<name>A0A422P4K0_TRYRA</name>
<dbReference type="Gene3D" id="1.25.40.280">
    <property type="entry name" value="alix/aip1 like domains"/>
    <property type="match status" value="1"/>
</dbReference>
<keyword evidence="4" id="KW-1185">Reference proteome</keyword>
<comment type="similarity">
    <text evidence="1">Belongs to the BROX family.</text>
</comment>
<feature type="domain" description="BRO1" evidence="2">
    <location>
        <begin position="127"/>
        <end position="415"/>
    </location>
</feature>
<dbReference type="GeneID" id="40324119"/>
<comment type="caution">
    <text evidence="3">The sequence shown here is derived from an EMBL/GenBank/DDBJ whole genome shotgun (WGS) entry which is preliminary data.</text>
</comment>
<dbReference type="RefSeq" id="XP_029242873.1">
    <property type="nucleotide sequence ID" value="XM_029377277.1"/>
</dbReference>
<sequence>MTFRFITVPLKKSKSRNEKSDANFNKVPLSVKKSIEEKGRLCVSKFEMISKALEKGSKYKDTLWKSVEGREKMVKDIIDTVNLYESELANLLFEYPVFATGYYYCWESFLVDNGNIFYDDFRYDLQCMYFNVAAMLMNITEYLLCWQMTPSNASMLEKESYRLLLQAAGYFRLLQEMAHDVKTYSVGITELKRPDDIEVDFLEFFRLLALTQAQEIGAAKAIEKQISGGKSMVVRLSHQVLILYKEALGIAQNHITSSKNEFLDILTFVQLKADVFEALTFSHAASAVFDNSPSEGLWFASQSDFFAKIVVNHRDQARTKKRTIPFSGEDLIQNCCDIVQKNCERITRINSLVHRVKPKEGPLALPPAYELAQMKQVQLPAKFPHQLTQPPAHLPPAEGGNQALDYAHMLSWISI</sequence>
<dbReference type="EMBL" id="MKGL01000003">
    <property type="protein sequence ID" value="RNF12643.1"/>
    <property type="molecule type" value="Genomic_DNA"/>
</dbReference>
<evidence type="ECO:0000256" key="1">
    <source>
        <dbReference type="ARBA" id="ARBA00008901"/>
    </source>
</evidence>
<accession>A0A422P4K0</accession>
<dbReference type="InterPro" id="IPR038898">
    <property type="entry name" value="BROX"/>
</dbReference>
<dbReference type="VEuPathDB" id="TriTrypDB:TRSC58_02240"/>
<dbReference type="Proteomes" id="UP000283634">
    <property type="component" value="Unassembled WGS sequence"/>
</dbReference>
<gene>
    <name evidence="3" type="ORF">TraAM80_00186</name>
</gene>